<name>A0AAP9S5E0_9FIRM</name>
<dbReference type="AlphaFoldDB" id="A0AAP9S5E0"/>
<gene>
    <name evidence="1" type="ORF">FOC47_00500</name>
</gene>
<accession>A0AAP9S5E0</accession>
<dbReference type="RefSeq" id="WP_002588650.1">
    <property type="nucleotide sequence ID" value="NZ_CABKQO010000001.1"/>
</dbReference>
<dbReference type="Proteomes" id="UP000501069">
    <property type="component" value="Chromosome"/>
</dbReference>
<evidence type="ECO:0000313" key="2">
    <source>
        <dbReference type="Proteomes" id="UP000501069"/>
    </source>
</evidence>
<evidence type="ECO:0000313" key="1">
    <source>
        <dbReference type="EMBL" id="QIX89195.1"/>
    </source>
</evidence>
<protein>
    <submittedName>
        <fullName evidence="1">Uncharacterized protein</fullName>
    </submittedName>
</protein>
<reference evidence="1 2" key="1">
    <citation type="submission" date="2019-11" db="EMBL/GenBank/DDBJ databases">
        <title>FDA dAtabase for Regulatory Grade micrObial Sequences (FDA-ARGOS): Supporting development and validation of Infectious Disease Dx tests.</title>
        <authorList>
            <person name="Turner S."/>
            <person name="Byrd R."/>
            <person name="Tallon L."/>
            <person name="Sadzewicz L."/>
            <person name="Vavikolanu K."/>
            <person name="Mehta A."/>
            <person name="Aluvathingal J."/>
            <person name="Nadendla S."/>
            <person name="Myers T."/>
            <person name="Yan Y."/>
            <person name="Sichtig H."/>
        </authorList>
    </citation>
    <scope>NUCLEOTIDE SEQUENCE [LARGE SCALE GENOMIC DNA]</scope>
    <source>
        <strain evidence="1 2">FDAARGOS_739</strain>
    </source>
</reference>
<proteinExistence type="predicted"/>
<organism evidence="1 2">
    <name type="scientific">Enterocloster clostridioformis</name>
    <dbReference type="NCBI Taxonomy" id="1531"/>
    <lineage>
        <taxon>Bacteria</taxon>
        <taxon>Bacillati</taxon>
        <taxon>Bacillota</taxon>
        <taxon>Clostridia</taxon>
        <taxon>Lachnospirales</taxon>
        <taxon>Lachnospiraceae</taxon>
        <taxon>Enterocloster</taxon>
    </lineage>
</organism>
<sequence>MVKLKDEVKIEQLANFGFVKMNYDYKISVGALDIFCNIETREINGIGFWPVGDRIVLRELEDLKIKHLFNVT</sequence>
<dbReference type="GeneID" id="57959628"/>
<dbReference type="EMBL" id="CP050964">
    <property type="protein sequence ID" value="QIX89195.1"/>
    <property type="molecule type" value="Genomic_DNA"/>
</dbReference>